<reference evidence="4" key="1">
    <citation type="journal article" date="2019" name="Int. J. Syst. Evol. Microbiol.">
        <title>The Global Catalogue of Microorganisms (GCM) 10K type strain sequencing project: providing services to taxonomists for standard genome sequencing and annotation.</title>
        <authorList>
            <consortium name="The Broad Institute Genomics Platform"/>
            <consortium name="The Broad Institute Genome Sequencing Center for Infectious Disease"/>
            <person name="Wu L."/>
            <person name="Ma J."/>
        </authorList>
    </citation>
    <scope>NUCLEOTIDE SEQUENCE [LARGE SCALE GENOMIC DNA]</scope>
    <source>
        <strain evidence="4">JCM 18283</strain>
    </source>
</reference>
<dbReference type="InterPro" id="IPR016477">
    <property type="entry name" value="Fructo-/Ketosamine-3-kinase"/>
</dbReference>
<dbReference type="GO" id="GO:0016301">
    <property type="term" value="F:kinase activity"/>
    <property type="evidence" value="ECO:0007669"/>
    <property type="project" value="UniProtKB-KW"/>
</dbReference>
<name>A0ABP9FTD9_9SPHI</name>
<dbReference type="RefSeq" id="WP_345330923.1">
    <property type="nucleotide sequence ID" value="NZ_BAABJI010000002.1"/>
</dbReference>
<keyword evidence="2" id="KW-0808">Transferase</keyword>
<dbReference type="PIRSF" id="PIRSF006221">
    <property type="entry name" value="Ketosamine-3-kinase"/>
    <property type="match status" value="1"/>
</dbReference>
<comment type="caution">
    <text evidence="3">The sequence shown here is derived from an EMBL/GenBank/DDBJ whole genome shotgun (WGS) entry which is preliminary data.</text>
</comment>
<proteinExistence type="inferred from homology"/>
<evidence type="ECO:0000313" key="3">
    <source>
        <dbReference type="EMBL" id="GAA4915454.1"/>
    </source>
</evidence>
<dbReference type="EMBL" id="BAABJI010000002">
    <property type="protein sequence ID" value="GAA4915454.1"/>
    <property type="molecule type" value="Genomic_DNA"/>
</dbReference>
<dbReference type="SUPFAM" id="SSF56112">
    <property type="entry name" value="Protein kinase-like (PK-like)"/>
    <property type="match status" value="1"/>
</dbReference>
<dbReference type="PANTHER" id="PTHR12149">
    <property type="entry name" value="FRUCTOSAMINE 3 KINASE-RELATED PROTEIN"/>
    <property type="match status" value="1"/>
</dbReference>
<gene>
    <name evidence="3" type="ORF">GCM10023313_18660</name>
</gene>
<dbReference type="Pfam" id="PF03881">
    <property type="entry name" value="Fructosamin_kin"/>
    <property type="match status" value="1"/>
</dbReference>
<dbReference type="PANTHER" id="PTHR12149:SF8">
    <property type="entry name" value="PROTEIN-RIBULOSAMINE 3-KINASE"/>
    <property type="match status" value="1"/>
</dbReference>
<dbReference type="Gene3D" id="3.30.200.20">
    <property type="entry name" value="Phosphorylase Kinase, domain 1"/>
    <property type="match status" value="1"/>
</dbReference>
<keyword evidence="2 3" id="KW-0418">Kinase</keyword>
<dbReference type="Gene3D" id="3.90.1200.10">
    <property type="match status" value="1"/>
</dbReference>
<keyword evidence="4" id="KW-1185">Reference proteome</keyword>
<dbReference type="InterPro" id="IPR011009">
    <property type="entry name" value="Kinase-like_dom_sf"/>
</dbReference>
<sequence>MEAVLKAIEQQLNEFVQGYQPVSGGDINRAYRIDTVSMTYFVKVNNKNKFRGMFDAEAKGLNLIASTNTIAVPQIVMQGDAGDDSYLLLEWLDTKSAAAVDMRELGRQLADMHRVSAEYFGLPYNNYMGSLTQSNRQHSTWTEFFVNERLMPMISMARGKKLLDAGDVALFGRLYNRLAALFDEEPPSLIHGDLWGGNYLIGSRGKPYLIDPAVSYGHREFDIAMTTLFSGFGNEFYDAYQDAFPLTKDWRQRLNLWNIYPLLVHLDLFGVTYKQQLISSLKGYL</sequence>
<organism evidence="3 4">
    <name type="scientific">Mucilaginibacter defluvii</name>
    <dbReference type="NCBI Taxonomy" id="1196019"/>
    <lineage>
        <taxon>Bacteria</taxon>
        <taxon>Pseudomonadati</taxon>
        <taxon>Bacteroidota</taxon>
        <taxon>Sphingobacteriia</taxon>
        <taxon>Sphingobacteriales</taxon>
        <taxon>Sphingobacteriaceae</taxon>
        <taxon>Mucilaginibacter</taxon>
    </lineage>
</organism>
<evidence type="ECO:0000313" key="4">
    <source>
        <dbReference type="Proteomes" id="UP001501436"/>
    </source>
</evidence>
<protein>
    <submittedName>
        <fullName evidence="3">Fructosamine kinase family protein</fullName>
    </submittedName>
</protein>
<dbReference type="Proteomes" id="UP001501436">
    <property type="component" value="Unassembled WGS sequence"/>
</dbReference>
<evidence type="ECO:0000256" key="2">
    <source>
        <dbReference type="PIRNR" id="PIRNR006221"/>
    </source>
</evidence>
<comment type="similarity">
    <text evidence="1 2">Belongs to the fructosamine kinase family.</text>
</comment>
<evidence type="ECO:0000256" key="1">
    <source>
        <dbReference type="ARBA" id="ARBA00009460"/>
    </source>
</evidence>
<accession>A0ABP9FTD9</accession>